<dbReference type="Pfam" id="PF09836">
    <property type="entry name" value="DUF2063"/>
    <property type="match status" value="1"/>
</dbReference>
<keyword evidence="3" id="KW-1185">Reference proteome</keyword>
<proteinExistence type="predicted"/>
<evidence type="ECO:0000313" key="2">
    <source>
        <dbReference type="EMBL" id="GHG05234.1"/>
    </source>
</evidence>
<reference evidence="2" key="2">
    <citation type="submission" date="2020-09" db="EMBL/GenBank/DDBJ databases">
        <authorList>
            <person name="Sun Q."/>
            <person name="Kim S."/>
        </authorList>
    </citation>
    <scope>NUCLEOTIDE SEQUENCE</scope>
    <source>
        <strain evidence="2">KCTC 42731</strain>
    </source>
</reference>
<protein>
    <recommendedName>
        <fullName evidence="1">Putative DNA-binding domain-containing protein</fullName>
    </recommendedName>
</protein>
<gene>
    <name evidence="2" type="ORF">GCM10017161_38520</name>
</gene>
<evidence type="ECO:0000313" key="3">
    <source>
        <dbReference type="Proteomes" id="UP000623842"/>
    </source>
</evidence>
<dbReference type="EMBL" id="BNCK01000011">
    <property type="protein sequence ID" value="GHG05234.1"/>
    <property type="molecule type" value="Genomic_DNA"/>
</dbReference>
<name>A0A919BQS3_9GAMM</name>
<dbReference type="RefSeq" id="WP_189774072.1">
    <property type="nucleotide sequence ID" value="NZ_BNCK01000011.1"/>
</dbReference>
<accession>A0A919BQS3</accession>
<dbReference type="InterPro" id="IPR018640">
    <property type="entry name" value="DUF2063"/>
</dbReference>
<dbReference type="Proteomes" id="UP000623842">
    <property type="component" value="Unassembled WGS sequence"/>
</dbReference>
<feature type="domain" description="Putative DNA-binding" evidence="1">
    <location>
        <begin position="12"/>
        <end position="95"/>
    </location>
</feature>
<reference evidence="2" key="1">
    <citation type="journal article" date="2014" name="Int. J. Syst. Evol. Microbiol.">
        <title>Complete genome sequence of Corynebacterium casei LMG S-19264T (=DSM 44701T), isolated from a smear-ripened cheese.</title>
        <authorList>
            <consortium name="US DOE Joint Genome Institute (JGI-PGF)"/>
            <person name="Walter F."/>
            <person name="Albersmeier A."/>
            <person name="Kalinowski J."/>
            <person name="Ruckert C."/>
        </authorList>
    </citation>
    <scope>NUCLEOTIDE SEQUENCE</scope>
    <source>
        <strain evidence="2">KCTC 42731</strain>
    </source>
</reference>
<organism evidence="2 3">
    <name type="scientific">Thalassotalea marina</name>
    <dbReference type="NCBI Taxonomy" id="1673741"/>
    <lineage>
        <taxon>Bacteria</taxon>
        <taxon>Pseudomonadati</taxon>
        <taxon>Pseudomonadota</taxon>
        <taxon>Gammaproteobacteria</taxon>
        <taxon>Alteromonadales</taxon>
        <taxon>Colwelliaceae</taxon>
        <taxon>Thalassotalea</taxon>
    </lineage>
</organism>
<sequence length="255" mass="28877">MDKLMSNNVLQHQETFVAKILSEQPLTNSRFDKGLYIYRKNLQATATQALSITYPTLAVLVGNDLMGKIAHSLLLKQPPHIGDWAEWGVGLPNFLTSLEVIEEYPFIAEVARMDLAIHQSERATQQMFLQESAFLMQEKGLDNVGILINDSVHTFSTSYPIIQIKEVADHDNKQSSLALLNKLDQGQTHYNILVYRPQYKAQVVEISDSELTWLTLLVKQISIGKALELVSDFDFTQWLTQALSRNLIKAFISLN</sequence>
<evidence type="ECO:0000259" key="1">
    <source>
        <dbReference type="Pfam" id="PF09836"/>
    </source>
</evidence>
<dbReference type="AlphaFoldDB" id="A0A919BQS3"/>
<comment type="caution">
    <text evidence="2">The sequence shown here is derived from an EMBL/GenBank/DDBJ whole genome shotgun (WGS) entry which is preliminary data.</text>
</comment>